<feature type="region of interest" description="Disordered" evidence="1">
    <location>
        <begin position="1"/>
        <end position="37"/>
    </location>
</feature>
<feature type="compositionally biased region" description="Polar residues" evidence="1">
    <location>
        <begin position="28"/>
        <end position="37"/>
    </location>
</feature>
<organism evidence="2 3">
    <name type="scientific">Setaria digitata</name>
    <dbReference type="NCBI Taxonomy" id="48799"/>
    <lineage>
        <taxon>Eukaryota</taxon>
        <taxon>Metazoa</taxon>
        <taxon>Ecdysozoa</taxon>
        <taxon>Nematoda</taxon>
        <taxon>Chromadorea</taxon>
        <taxon>Rhabditida</taxon>
        <taxon>Spirurina</taxon>
        <taxon>Spiruromorpha</taxon>
        <taxon>Filarioidea</taxon>
        <taxon>Setariidae</taxon>
        <taxon>Setaria</taxon>
    </lineage>
</organism>
<name>A0A915PC60_9BILA</name>
<accession>A0A915PC60</accession>
<evidence type="ECO:0000313" key="3">
    <source>
        <dbReference type="WBParaSite" id="sdigi.contig1.g66.t1"/>
    </source>
</evidence>
<feature type="region of interest" description="Disordered" evidence="1">
    <location>
        <begin position="50"/>
        <end position="83"/>
    </location>
</feature>
<protein>
    <submittedName>
        <fullName evidence="3">Uncharacterized protein</fullName>
    </submittedName>
</protein>
<proteinExistence type="predicted"/>
<dbReference type="Proteomes" id="UP000887581">
    <property type="component" value="Unplaced"/>
</dbReference>
<dbReference type="WBParaSite" id="sdigi.contig1.g66.t1">
    <property type="protein sequence ID" value="sdigi.contig1.g66.t1"/>
    <property type="gene ID" value="sdigi.contig1.g66"/>
</dbReference>
<keyword evidence="2" id="KW-1185">Reference proteome</keyword>
<evidence type="ECO:0000256" key="1">
    <source>
        <dbReference type="SAM" id="MobiDB-lite"/>
    </source>
</evidence>
<feature type="compositionally biased region" description="Polar residues" evidence="1">
    <location>
        <begin position="1"/>
        <end position="18"/>
    </location>
</feature>
<evidence type="ECO:0000313" key="2">
    <source>
        <dbReference type="Proteomes" id="UP000887581"/>
    </source>
</evidence>
<sequence>MDIHNSSFTINSPNTGSGNDKIAFLESSKASEPSTTVSSDIAKSYLEDESENIADDASKTDFHLAGHQPRSRTRKQSDPFRVHNCKDRLPPLETEQQFRVAVTRCARGGDSMERNPSNGKFLKPGLGSAQNVPTLSPLIFEVKPIIISSSPVMKLHSSARAKGVGHRRTAAEVDAFFTRLSTPKYIRGKVSKGKRTGDHTEQMRCEATKGLSVNVIRTRSSSTARSGSRLPSAEK</sequence>
<reference evidence="3" key="1">
    <citation type="submission" date="2022-11" db="UniProtKB">
        <authorList>
            <consortium name="WormBaseParasite"/>
        </authorList>
    </citation>
    <scope>IDENTIFICATION</scope>
</reference>
<dbReference type="AlphaFoldDB" id="A0A915PC60"/>